<comment type="caution">
    <text evidence="2">The sequence shown here is derived from an EMBL/GenBank/DDBJ whole genome shotgun (WGS) entry which is preliminary data.</text>
</comment>
<feature type="chain" id="PRO_5019152448" evidence="1">
    <location>
        <begin position="24"/>
        <end position="143"/>
    </location>
</feature>
<feature type="signal peptide" evidence="1">
    <location>
        <begin position="1"/>
        <end position="23"/>
    </location>
</feature>
<evidence type="ECO:0000313" key="3">
    <source>
        <dbReference type="Proteomes" id="UP000287527"/>
    </source>
</evidence>
<accession>A0A444HFP9</accession>
<organism evidence="2 3">
    <name type="scientific">Flavobacterium cerinum</name>
    <dbReference type="NCBI Taxonomy" id="2502784"/>
    <lineage>
        <taxon>Bacteria</taxon>
        <taxon>Pseudomonadati</taxon>
        <taxon>Bacteroidota</taxon>
        <taxon>Flavobacteriia</taxon>
        <taxon>Flavobacteriales</taxon>
        <taxon>Flavobacteriaceae</taxon>
        <taxon>Flavobacterium</taxon>
    </lineage>
</organism>
<gene>
    <name evidence="2" type="ORF">EPI11_02235</name>
</gene>
<evidence type="ECO:0000256" key="1">
    <source>
        <dbReference type="SAM" id="SignalP"/>
    </source>
</evidence>
<dbReference type="EMBL" id="SBII01000001">
    <property type="protein sequence ID" value="RWX03772.1"/>
    <property type="molecule type" value="Genomic_DNA"/>
</dbReference>
<dbReference type="InterPro" id="IPR058060">
    <property type="entry name" value="HYC_CC_PP"/>
</dbReference>
<dbReference type="InterPro" id="IPR058512">
    <property type="entry name" value="DUF8199"/>
</dbReference>
<dbReference type="RefSeq" id="WP_128388326.1">
    <property type="nucleotide sequence ID" value="NZ_SBII01000001.1"/>
</dbReference>
<dbReference type="Proteomes" id="UP000287527">
    <property type="component" value="Unassembled WGS sequence"/>
</dbReference>
<proteinExistence type="predicted"/>
<evidence type="ECO:0000313" key="2">
    <source>
        <dbReference type="EMBL" id="RWX03772.1"/>
    </source>
</evidence>
<keyword evidence="1" id="KW-0732">Signal</keyword>
<reference evidence="2 3" key="1">
    <citation type="submission" date="2019-01" db="EMBL/GenBank/DDBJ databases">
        <title>Flavobacterium sp. nov.,isolated from freshwater.</title>
        <authorList>
            <person name="Zhang R."/>
            <person name="Du Z.-J."/>
        </authorList>
    </citation>
    <scope>NUCLEOTIDE SEQUENCE [LARGE SCALE GENOMIC DNA]</scope>
    <source>
        <strain evidence="2 3">1E403</strain>
    </source>
</reference>
<dbReference type="Pfam" id="PF26622">
    <property type="entry name" value="DUF8199"/>
    <property type="match status" value="1"/>
</dbReference>
<dbReference type="OrthoDB" id="795045at2"/>
<keyword evidence="3" id="KW-1185">Reference proteome</keyword>
<dbReference type="NCBIfam" id="NF047658">
    <property type="entry name" value="HYC_CC_PP"/>
    <property type="match status" value="1"/>
</dbReference>
<protein>
    <submittedName>
        <fullName evidence="2">Uncharacterized protein</fullName>
    </submittedName>
</protein>
<name>A0A444HFP9_9FLAO</name>
<dbReference type="AlphaFoldDB" id="A0A444HFP9"/>
<sequence>MRFNKYTSILLTLLILASNMGMALNVHYCGGEISSVSFAYKQAEACGSKHNEASEGCCITIAKSEKEGCCENDLVKLHDENTTKDVIVKSLQLDLGAFYIINEWKSVAVSTQLPLVTTQNPSFYCDSHAPPLFKLYCQYIFYA</sequence>